<keyword evidence="2" id="KW-0812">Transmembrane</keyword>
<dbReference type="PATRIC" id="fig|1088869.3.peg.2339"/>
<dbReference type="GO" id="GO:0004713">
    <property type="term" value="F:protein tyrosine kinase activity"/>
    <property type="evidence" value="ECO:0007669"/>
    <property type="project" value="TreeGrafter"/>
</dbReference>
<dbReference type="STRING" id="1088869.GMO_23430"/>
<dbReference type="EMBL" id="AGQV01000010">
    <property type="protein sequence ID" value="EHH67349.1"/>
    <property type="molecule type" value="Genomic_DNA"/>
</dbReference>
<gene>
    <name evidence="3" type="ORF">GMO_23430</name>
</gene>
<dbReference type="RefSeq" id="WP_008852486.1">
    <property type="nucleotide sequence ID" value="NZ_AGQV01000010.1"/>
</dbReference>
<keyword evidence="2" id="KW-1133">Transmembrane helix</keyword>
<dbReference type="InterPro" id="IPR050445">
    <property type="entry name" value="Bact_polysacc_biosynth/exp"/>
</dbReference>
<accession>G6XLU4</accession>
<dbReference type="PANTHER" id="PTHR32309">
    <property type="entry name" value="TYROSINE-PROTEIN KINASE"/>
    <property type="match status" value="1"/>
</dbReference>
<dbReference type="PANTHER" id="PTHR32309:SF13">
    <property type="entry name" value="FERRIC ENTEROBACTIN TRANSPORT PROTEIN FEPE"/>
    <property type="match status" value="1"/>
</dbReference>
<dbReference type="OrthoDB" id="1523414at2"/>
<sequence>MSKGFDRRSTIQRFGVFGCVVVIPTLLSMFYYFVIAAPQYVSVAEFVVRGAGHSSSGMLGSLLMGEAGSAADQDAYVVQDYLISRDAARKMIKTENLAEVFDRPEGDKIARFPNFYSGSTFEYFYKFYKKHVTVELDTETSISTLKVVTFRPTDSQRIATALLSAGEELVNDMNRRQRANTVGSAQRELEDAQKQLTEVAKQTAFYRNQMALLDPTKQSLPLLADINQLQVMLVTLKMQLSQIQQASPSSPSIAVYRQRIAILENQIKEQQSHITGPNTSLVPKITVFDALEVQKKLVEKELEAAATALVTAKAQADRQQVYLEAVSRPDLPDYAEYPHRIIDVLIVFSSFLMLYWMGKLIVNGAKEHQTV</sequence>
<comment type="caution">
    <text evidence="3">The sequence shown here is derived from an EMBL/GenBank/DDBJ whole genome shotgun (WGS) entry which is preliminary data.</text>
</comment>
<name>G6XLU4_9PROT</name>
<protein>
    <submittedName>
        <fullName evidence="3">Putative capsule polysaccharide export inner-membrane protein ctrB</fullName>
    </submittedName>
</protein>
<feature type="coiled-coil region" evidence="1">
    <location>
        <begin position="182"/>
        <end position="308"/>
    </location>
</feature>
<dbReference type="GO" id="GO:0005886">
    <property type="term" value="C:plasma membrane"/>
    <property type="evidence" value="ECO:0007669"/>
    <property type="project" value="TreeGrafter"/>
</dbReference>
<organism evidence="3 4">
    <name type="scientific">Gluconobacter morbifer G707</name>
    <dbReference type="NCBI Taxonomy" id="1088869"/>
    <lineage>
        <taxon>Bacteria</taxon>
        <taxon>Pseudomonadati</taxon>
        <taxon>Pseudomonadota</taxon>
        <taxon>Alphaproteobacteria</taxon>
        <taxon>Acetobacterales</taxon>
        <taxon>Acetobacteraceae</taxon>
        <taxon>Gluconobacter</taxon>
    </lineage>
</organism>
<proteinExistence type="predicted"/>
<dbReference type="AlphaFoldDB" id="G6XLU4"/>
<keyword evidence="1" id="KW-0175">Coiled coil</keyword>
<evidence type="ECO:0000256" key="1">
    <source>
        <dbReference type="SAM" id="Coils"/>
    </source>
</evidence>
<keyword evidence="4" id="KW-1185">Reference proteome</keyword>
<reference evidence="3 4" key="1">
    <citation type="submission" date="2011-10" db="EMBL/GenBank/DDBJ databases">
        <title>Genome sequence of Gluconobacter morbifer G707, isolated from Drosophila gut.</title>
        <authorList>
            <person name="Lee W.-J."/>
            <person name="Kim E.-K."/>
        </authorList>
    </citation>
    <scope>NUCLEOTIDE SEQUENCE [LARGE SCALE GENOMIC DNA]</scope>
    <source>
        <strain evidence="3 4">G707</strain>
    </source>
</reference>
<evidence type="ECO:0000256" key="2">
    <source>
        <dbReference type="SAM" id="Phobius"/>
    </source>
</evidence>
<keyword evidence="2" id="KW-0472">Membrane</keyword>
<evidence type="ECO:0000313" key="3">
    <source>
        <dbReference type="EMBL" id="EHH67349.1"/>
    </source>
</evidence>
<dbReference type="eggNOG" id="COG3524">
    <property type="taxonomic scope" value="Bacteria"/>
</dbReference>
<feature type="transmembrane region" description="Helical" evidence="2">
    <location>
        <begin position="12"/>
        <end position="34"/>
    </location>
</feature>
<evidence type="ECO:0000313" key="4">
    <source>
        <dbReference type="Proteomes" id="UP000004949"/>
    </source>
</evidence>
<dbReference type="Proteomes" id="UP000004949">
    <property type="component" value="Unassembled WGS sequence"/>
</dbReference>